<organism evidence="5 6">
    <name type="scientific">Pseudonocardia cypriaca</name>
    <dbReference type="NCBI Taxonomy" id="882449"/>
    <lineage>
        <taxon>Bacteria</taxon>
        <taxon>Bacillati</taxon>
        <taxon>Actinomycetota</taxon>
        <taxon>Actinomycetes</taxon>
        <taxon>Pseudonocardiales</taxon>
        <taxon>Pseudonocardiaceae</taxon>
        <taxon>Pseudonocardia</taxon>
    </lineage>
</organism>
<keyword evidence="1" id="KW-0805">Transcription regulation</keyword>
<dbReference type="PANTHER" id="PTHR44846:SF1">
    <property type="entry name" value="MANNOSYL-D-GLYCERATE TRANSPORT_METABOLISM SYSTEM REPRESSOR MNGR-RELATED"/>
    <property type="match status" value="1"/>
</dbReference>
<evidence type="ECO:0000313" key="5">
    <source>
        <dbReference type="EMBL" id="TQM45457.1"/>
    </source>
</evidence>
<dbReference type="SUPFAM" id="SSF46785">
    <property type="entry name" value="Winged helix' DNA-binding domain"/>
    <property type="match status" value="1"/>
</dbReference>
<evidence type="ECO:0000256" key="3">
    <source>
        <dbReference type="ARBA" id="ARBA00023163"/>
    </source>
</evidence>
<dbReference type="SMART" id="SM00866">
    <property type="entry name" value="UTRA"/>
    <property type="match status" value="1"/>
</dbReference>
<dbReference type="OrthoDB" id="8584262at2"/>
<dbReference type="CDD" id="cd07377">
    <property type="entry name" value="WHTH_GntR"/>
    <property type="match status" value="1"/>
</dbReference>
<evidence type="ECO:0000259" key="4">
    <source>
        <dbReference type="PROSITE" id="PS50949"/>
    </source>
</evidence>
<comment type="caution">
    <text evidence="5">The sequence shown here is derived from an EMBL/GenBank/DDBJ whole genome shotgun (WGS) entry which is preliminary data.</text>
</comment>
<keyword evidence="3" id="KW-0804">Transcription</keyword>
<dbReference type="GO" id="GO:0003700">
    <property type="term" value="F:DNA-binding transcription factor activity"/>
    <property type="evidence" value="ECO:0007669"/>
    <property type="project" value="InterPro"/>
</dbReference>
<feature type="domain" description="HTH gntR-type" evidence="4">
    <location>
        <begin position="18"/>
        <end position="88"/>
    </location>
</feature>
<dbReference type="InterPro" id="IPR036390">
    <property type="entry name" value="WH_DNA-bd_sf"/>
</dbReference>
<protein>
    <submittedName>
        <fullName evidence="5">GntR family transcriptional regulator</fullName>
    </submittedName>
</protein>
<accession>A0A543GH99</accession>
<dbReference type="EMBL" id="VFPH01000001">
    <property type="protein sequence ID" value="TQM45457.1"/>
    <property type="molecule type" value="Genomic_DNA"/>
</dbReference>
<proteinExistence type="predicted"/>
<dbReference type="Gene3D" id="3.40.1410.10">
    <property type="entry name" value="Chorismate lyase-like"/>
    <property type="match status" value="1"/>
</dbReference>
<dbReference type="PROSITE" id="PS50949">
    <property type="entry name" value="HTH_GNTR"/>
    <property type="match status" value="1"/>
</dbReference>
<dbReference type="Proteomes" id="UP000319818">
    <property type="component" value="Unassembled WGS sequence"/>
</dbReference>
<dbReference type="PRINTS" id="PR00035">
    <property type="entry name" value="HTHGNTR"/>
</dbReference>
<dbReference type="AlphaFoldDB" id="A0A543GH99"/>
<dbReference type="RefSeq" id="WP_142101062.1">
    <property type="nucleotide sequence ID" value="NZ_VFPH01000001.1"/>
</dbReference>
<name>A0A543GH99_9PSEU</name>
<gene>
    <name evidence="5" type="ORF">FB388_2857</name>
</gene>
<dbReference type="PANTHER" id="PTHR44846">
    <property type="entry name" value="MANNOSYL-D-GLYCERATE TRANSPORT/METABOLISM SYSTEM REPRESSOR MNGR-RELATED"/>
    <property type="match status" value="1"/>
</dbReference>
<dbReference type="GO" id="GO:0045892">
    <property type="term" value="P:negative regulation of DNA-templated transcription"/>
    <property type="evidence" value="ECO:0007669"/>
    <property type="project" value="TreeGrafter"/>
</dbReference>
<dbReference type="InterPro" id="IPR011663">
    <property type="entry name" value="UTRA"/>
</dbReference>
<keyword evidence="6" id="KW-1185">Reference proteome</keyword>
<reference evidence="5 6" key="1">
    <citation type="submission" date="2019-06" db="EMBL/GenBank/DDBJ databases">
        <title>Sequencing the genomes of 1000 actinobacteria strains.</title>
        <authorList>
            <person name="Klenk H.-P."/>
        </authorList>
    </citation>
    <scope>NUCLEOTIDE SEQUENCE [LARGE SCALE GENOMIC DNA]</scope>
    <source>
        <strain evidence="5 6">DSM 45511</strain>
    </source>
</reference>
<evidence type="ECO:0000256" key="1">
    <source>
        <dbReference type="ARBA" id="ARBA00023015"/>
    </source>
</evidence>
<dbReference type="Pfam" id="PF07702">
    <property type="entry name" value="UTRA"/>
    <property type="match status" value="1"/>
</dbReference>
<dbReference type="InterPro" id="IPR050679">
    <property type="entry name" value="Bact_HTH_transcr_reg"/>
</dbReference>
<evidence type="ECO:0000313" key="6">
    <source>
        <dbReference type="Proteomes" id="UP000319818"/>
    </source>
</evidence>
<keyword evidence="2" id="KW-0238">DNA-binding</keyword>
<dbReference type="SMART" id="SM00345">
    <property type="entry name" value="HTH_GNTR"/>
    <property type="match status" value="1"/>
</dbReference>
<dbReference type="GO" id="GO:0003677">
    <property type="term" value="F:DNA binding"/>
    <property type="evidence" value="ECO:0007669"/>
    <property type="project" value="UniProtKB-KW"/>
</dbReference>
<dbReference type="InterPro" id="IPR036388">
    <property type="entry name" value="WH-like_DNA-bd_sf"/>
</dbReference>
<dbReference type="SUPFAM" id="SSF64288">
    <property type="entry name" value="Chorismate lyase-like"/>
    <property type="match status" value="1"/>
</dbReference>
<dbReference type="Gene3D" id="1.10.10.10">
    <property type="entry name" value="Winged helix-like DNA-binding domain superfamily/Winged helix DNA-binding domain"/>
    <property type="match status" value="1"/>
</dbReference>
<sequence length="254" mass="27347">MSAELLGRAPALERHRGVPVHAQIERWLMEEITAGAVSAGDRLPGERELAAALRVSRMTLRQALDGLARRGVLVRTPGRSGGAFVAEPRIDCDLTGVAGFTEQMRRAHRKAGAEILGARTVEAEGPVAQALRLAPDAPVYELVRVRSADGAALALERSWLPAERLPGLLSHPLTGSIYELLAEEYGLAPHTAVEYLEPVSADPAEAAALGVVRGTPLMGVERTAHSVGGLPVEYARDLYRADRVRLMVRTEVHR</sequence>
<dbReference type="InterPro" id="IPR000524">
    <property type="entry name" value="Tscrpt_reg_HTH_GntR"/>
</dbReference>
<evidence type="ECO:0000256" key="2">
    <source>
        <dbReference type="ARBA" id="ARBA00023125"/>
    </source>
</evidence>
<dbReference type="Pfam" id="PF00392">
    <property type="entry name" value="GntR"/>
    <property type="match status" value="1"/>
</dbReference>
<dbReference type="InterPro" id="IPR028978">
    <property type="entry name" value="Chorismate_lyase_/UTRA_dom_sf"/>
</dbReference>